<sequence>MNVSIVEAILSSQEQKKIQYYIPQFRGVFLMEANTLTMPNHARPPTLLSLPPEIRRLVFLYYFRSITIFRRLHRGQDESDREPHLGILLVCRQIYHEAAQLLLPNARVFCNSNADLIDTLMSMSPAQIRQLRYMLIHHCPVGLNLFPDTGKSQPNALGESSQMKGRDLNEVNSSNASDAVDDESEAEDQDDDDEKVRYFHLGAILGLFPGLQLDLLEVFCGVGGGPYTGFQTTDCFGSVLEADGYRRLWMCATTGDGSAWLDIPSTWRWKEIITAKFKPYNGWRVRIRLPSYEWSGFASSDSDDNSFWARARDAGFTIVENEDDSDDDDAEYEGGYGSADVADIVVERGDADFAVKTDDGRVMRCIAREDNTEESDMFYTSVWNAAKKLFKEHSWESIQAMEGFDDGSLDSWNEGDAVYAMRF</sequence>
<proteinExistence type="predicted"/>
<dbReference type="EMBL" id="JAEVHI010000005">
    <property type="protein sequence ID" value="KAG5290376.1"/>
    <property type="molecule type" value="Genomic_DNA"/>
</dbReference>
<name>A0A8H7YFM9_AJECA</name>
<feature type="compositionally biased region" description="Acidic residues" evidence="1">
    <location>
        <begin position="179"/>
        <end position="192"/>
    </location>
</feature>
<reference evidence="2 3" key="1">
    <citation type="submission" date="2021-01" db="EMBL/GenBank/DDBJ databases">
        <title>Chromosome-level genome assembly of a human fungal pathogen reveals clustering of transcriptionally co-regulated genes.</title>
        <authorList>
            <person name="Voorhies M."/>
            <person name="Cohen S."/>
            <person name="Shea T.P."/>
            <person name="Petrus S."/>
            <person name="Munoz J.F."/>
            <person name="Poplawski S."/>
            <person name="Goldman W.E."/>
            <person name="Michael T."/>
            <person name="Cuomo C.A."/>
            <person name="Sil A."/>
            <person name="Beyhan S."/>
        </authorList>
    </citation>
    <scope>NUCLEOTIDE SEQUENCE [LARGE SCALE GENOMIC DNA]</scope>
    <source>
        <strain evidence="2 3">G184AR</strain>
    </source>
</reference>
<dbReference type="InterPro" id="IPR038883">
    <property type="entry name" value="AN11006-like"/>
</dbReference>
<feature type="compositionally biased region" description="Polar residues" evidence="1">
    <location>
        <begin position="154"/>
        <end position="163"/>
    </location>
</feature>
<evidence type="ECO:0008006" key="4">
    <source>
        <dbReference type="Google" id="ProtNLM"/>
    </source>
</evidence>
<evidence type="ECO:0000313" key="2">
    <source>
        <dbReference type="EMBL" id="KAG5290376.1"/>
    </source>
</evidence>
<comment type="caution">
    <text evidence="2">The sequence shown here is derived from an EMBL/GenBank/DDBJ whole genome shotgun (WGS) entry which is preliminary data.</text>
</comment>
<evidence type="ECO:0000256" key="1">
    <source>
        <dbReference type="SAM" id="MobiDB-lite"/>
    </source>
</evidence>
<protein>
    <recommendedName>
        <fullName evidence="4">F-box domain-containing protein</fullName>
    </recommendedName>
</protein>
<accession>A0A8H7YFM9</accession>
<dbReference type="PANTHER" id="PTHR42085">
    <property type="entry name" value="F-BOX DOMAIN-CONTAINING PROTEIN"/>
    <property type="match status" value="1"/>
</dbReference>
<organism evidence="2 3">
    <name type="scientific">Ajellomyces capsulatus</name>
    <name type="common">Darling's disease fungus</name>
    <name type="synonym">Histoplasma capsulatum</name>
    <dbReference type="NCBI Taxonomy" id="5037"/>
    <lineage>
        <taxon>Eukaryota</taxon>
        <taxon>Fungi</taxon>
        <taxon>Dikarya</taxon>
        <taxon>Ascomycota</taxon>
        <taxon>Pezizomycotina</taxon>
        <taxon>Eurotiomycetes</taxon>
        <taxon>Eurotiomycetidae</taxon>
        <taxon>Onygenales</taxon>
        <taxon>Ajellomycetaceae</taxon>
        <taxon>Histoplasma</taxon>
    </lineage>
</organism>
<feature type="region of interest" description="Disordered" evidence="1">
    <location>
        <begin position="154"/>
        <end position="192"/>
    </location>
</feature>
<dbReference type="PANTHER" id="PTHR42085:SF1">
    <property type="entry name" value="F-BOX DOMAIN-CONTAINING PROTEIN"/>
    <property type="match status" value="1"/>
</dbReference>
<dbReference type="OrthoDB" id="72726at2759"/>
<evidence type="ECO:0000313" key="3">
    <source>
        <dbReference type="Proteomes" id="UP000670092"/>
    </source>
</evidence>
<dbReference type="VEuPathDB" id="FungiDB:I7I52_07376"/>
<gene>
    <name evidence="2" type="ORF">I7I52_07376</name>
</gene>
<dbReference type="Proteomes" id="UP000670092">
    <property type="component" value="Unassembled WGS sequence"/>
</dbReference>
<dbReference type="AlphaFoldDB" id="A0A8H7YFM9"/>